<dbReference type="GO" id="GO:0080008">
    <property type="term" value="C:Cul4-RING E3 ubiquitin ligase complex"/>
    <property type="evidence" value="ECO:0007669"/>
    <property type="project" value="TreeGrafter"/>
</dbReference>
<proteinExistence type="predicted"/>
<dbReference type="Proteomes" id="UP000746747">
    <property type="component" value="Unassembled WGS sequence"/>
</dbReference>
<dbReference type="Gene3D" id="2.130.10.10">
    <property type="entry name" value="YVTN repeat-like/Quinoprotein amine dehydrogenase"/>
    <property type="match status" value="1"/>
</dbReference>
<dbReference type="PANTHER" id="PTHR19847:SF7">
    <property type="entry name" value="DDB1- AND CUL4-ASSOCIATED FACTOR 11"/>
    <property type="match status" value="1"/>
</dbReference>
<name>A0A8J2LSN9_9BILA</name>
<dbReference type="AlphaFoldDB" id="A0A8J2LSN9"/>
<evidence type="ECO:0000313" key="2">
    <source>
        <dbReference type="Proteomes" id="UP000746747"/>
    </source>
</evidence>
<sequence>MTAEKDNLSAIFWQVKFSPRRTGHRYVYCGSNIGRISIFDVITGEPVREFAANYREVYDCSWHPDQNEIVSVSVRSIN</sequence>
<keyword evidence="2" id="KW-1185">Reference proteome</keyword>
<dbReference type="InterPro" id="IPR036322">
    <property type="entry name" value="WD40_repeat_dom_sf"/>
</dbReference>
<dbReference type="InterPro" id="IPR015943">
    <property type="entry name" value="WD40/YVTN_repeat-like_dom_sf"/>
</dbReference>
<comment type="caution">
    <text evidence="1">The sequence shown here is derived from an EMBL/GenBank/DDBJ whole genome shotgun (WGS) entry which is preliminary data.</text>
</comment>
<gene>
    <name evidence="1" type="ORF">CJOHNSTONI_LOCUS4181</name>
</gene>
<dbReference type="SUPFAM" id="SSF50978">
    <property type="entry name" value="WD40 repeat-like"/>
    <property type="match status" value="1"/>
</dbReference>
<protein>
    <submittedName>
        <fullName evidence="1">Uncharacterized protein</fullName>
    </submittedName>
</protein>
<evidence type="ECO:0000313" key="1">
    <source>
        <dbReference type="EMBL" id="CAG9534000.1"/>
    </source>
</evidence>
<reference evidence="1" key="1">
    <citation type="submission" date="2021-09" db="EMBL/GenBank/DDBJ databases">
        <authorList>
            <consortium name="Pathogen Informatics"/>
        </authorList>
    </citation>
    <scope>NUCLEOTIDE SEQUENCE</scope>
</reference>
<dbReference type="EMBL" id="CAKAEH010001281">
    <property type="protein sequence ID" value="CAG9534000.1"/>
    <property type="molecule type" value="Genomic_DNA"/>
</dbReference>
<accession>A0A8J2LSN9</accession>
<dbReference type="GO" id="GO:0043161">
    <property type="term" value="P:proteasome-mediated ubiquitin-dependent protein catabolic process"/>
    <property type="evidence" value="ECO:0007669"/>
    <property type="project" value="TreeGrafter"/>
</dbReference>
<dbReference type="PANTHER" id="PTHR19847">
    <property type="entry name" value="DDB1- AND CUL4-ASSOCIATED FACTOR 11"/>
    <property type="match status" value="1"/>
</dbReference>
<organism evidence="1 2">
    <name type="scientific">Cercopithifilaria johnstoni</name>
    <dbReference type="NCBI Taxonomy" id="2874296"/>
    <lineage>
        <taxon>Eukaryota</taxon>
        <taxon>Metazoa</taxon>
        <taxon>Ecdysozoa</taxon>
        <taxon>Nematoda</taxon>
        <taxon>Chromadorea</taxon>
        <taxon>Rhabditida</taxon>
        <taxon>Spirurina</taxon>
        <taxon>Spiruromorpha</taxon>
        <taxon>Filarioidea</taxon>
        <taxon>Onchocercidae</taxon>
        <taxon>Cercopithifilaria</taxon>
    </lineage>
</organism>
<dbReference type="OrthoDB" id="5865227at2759"/>
<dbReference type="InterPro" id="IPR051859">
    <property type="entry name" value="DCAF"/>
</dbReference>